<dbReference type="InterPro" id="IPR036388">
    <property type="entry name" value="WH-like_DNA-bd_sf"/>
</dbReference>
<evidence type="ECO:0000256" key="1">
    <source>
        <dbReference type="ARBA" id="ARBA00004202"/>
    </source>
</evidence>
<dbReference type="RefSeq" id="WP_092816753.1">
    <property type="nucleotide sequence ID" value="NZ_FNWU01000003.1"/>
</dbReference>
<keyword evidence="8" id="KW-1185">Reference proteome</keyword>
<dbReference type="EMBL" id="FNWU01000003">
    <property type="protein sequence ID" value="SEH50204.1"/>
    <property type="molecule type" value="Genomic_DNA"/>
</dbReference>
<proteinExistence type="inferred from homology"/>
<protein>
    <submittedName>
        <fullName evidence="7">Molybdate transport system regulatory protein</fullName>
    </submittedName>
</protein>
<dbReference type="InterPro" id="IPR016462">
    <property type="entry name" value="ModE"/>
</dbReference>
<accession>A0A1H6IMF0</accession>
<dbReference type="InterPro" id="IPR005116">
    <property type="entry name" value="Transp-assoc_OB_typ1"/>
</dbReference>
<dbReference type="SUPFAM" id="SSF50331">
    <property type="entry name" value="MOP-like"/>
    <property type="match status" value="1"/>
</dbReference>
<dbReference type="Pfam" id="PF03459">
    <property type="entry name" value="TOBE"/>
    <property type="match status" value="1"/>
</dbReference>
<sequence length="245" mass="25323">MSEDTERSGEGTDYGEAILTADGVEFGERDAALLRAIDRTGSVATASAELERSRARALTRIETLEEAFGTLVERTRGGSGGGGSRLTAAAETLLTRYDRLQAALTAAARVPETVLEGTVTDVDGELATAETSVGEVRALRGREAIGDGDAVQLRIGADAATLSAAGEASGPDSTSARNRVQGTVTGVDRGETVRTVTVDIDGTAVIALVTAESASRLSLAAGRNVVVTWKATATRMVPVESSRER</sequence>
<evidence type="ECO:0000256" key="3">
    <source>
        <dbReference type="ARBA" id="ARBA00022448"/>
    </source>
</evidence>
<dbReference type="SUPFAM" id="SSF46785">
    <property type="entry name" value="Winged helix' DNA-binding domain"/>
    <property type="match status" value="1"/>
</dbReference>
<feature type="domain" description="Mop" evidence="6">
    <location>
        <begin position="173"/>
        <end position="238"/>
    </location>
</feature>
<keyword evidence="4" id="KW-0500">Molybdenum</keyword>
<evidence type="ECO:0000313" key="7">
    <source>
        <dbReference type="EMBL" id="SEH50204.1"/>
    </source>
</evidence>
<dbReference type="InterPro" id="IPR036390">
    <property type="entry name" value="WH_DNA-bd_sf"/>
</dbReference>
<dbReference type="GO" id="GO:0006355">
    <property type="term" value="P:regulation of DNA-templated transcription"/>
    <property type="evidence" value="ECO:0007669"/>
    <property type="project" value="InterPro"/>
</dbReference>
<keyword evidence="3" id="KW-0813">Transport</keyword>
<reference evidence="7 8" key="1">
    <citation type="submission" date="2016-10" db="EMBL/GenBank/DDBJ databases">
        <authorList>
            <person name="de Groot N.N."/>
        </authorList>
    </citation>
    <scope>NUCLEOTIDE SEQUENCE [LARGE SCALE GENOMIC DNA]</scope>
    <source>
        <strain evidence="7 8">IBRC-M10418</strain>
    </source>
</reference>
<dbReference type="PANTHER" id="PTHR30432:SF1">
    <property type="entry name" value="DNA-BINDING TRANSCRIPTIONAL DUAL REGULATOR MODE"/>
    <property type="match status" value="1"/>
</dbReference>
<evidence type="ECO:0000256" key="2">
    <source>
        <dbReference type="ARBA" id="ARBA00008110"/>
    </source>
</evidence>
<evidence type="ECO:0000259" key="6">
    <source>
        <dbReference type="PROSITE" id="PS51866"/>
    </source>
</evidence>
<dbReference type="STRING" id="1267564.SAMN05192561_103189"/>
<evidence type="ECO:0000256" key="5">
    <source>
        <dbReference type="ARBA" id="ARBA00022737"/>
    </source>
</evidence>
<evidence type="ECO:0000313" key="8">
    <source>
        <dbReference type="Proteomes" id="UP000199215"/>
    </source>
</evidence>
<dbReference type="GO" id="GO:0030151">
    <property type="term" value="F:molybdenum ion binding"/>
    <property type="evidence" value="ECO:0007669"/>
    <property type="project" value="InterPro"/>
</dbReference>
<dbReference type="PANTHER" id="PTHR30432">
    <property type="entry name" value="TRANSCRIPTIONAL REGULATOR MODE"/>
    <property type="match status" value="1"/>
</dbReference>
<dbReference type="GO" id="GO:0015689">
    <property type="term" value="P:molybdate ion transport"/>
    <property type="evidence" value="ECO:0007669"/>
    <property type="project" value="InterPro"/>
</dbReference>
<dbReference type="OrthoDB" id="70912at2157"/>
<comment type="similarity">
    <text evidence="2">Belongs to the ModE family.</text>
</comment>
<dbReference type="PIRSF" id="PIRSF005763">
    <property type="entry name" value="Txn_reg_ModE"/>
    <property type="match status" value="1"/>
</dbReference>
<comment type="subcellular location">
    <subcellularLocation>
        <location evidence="1">Cell membrane</location>
        <topology evidence="1">Peripheral membrane protein</topology>
    </subcellularLocation>
</comment>
<evidence type="ECO:0000256" key="4">
    <source>
        <dbReference type="ARBA" id="ARBA00022505"/>
    </source>
</evidence>
<dbReference type="InterPro" id="IPR008995">
    <property type="entry name" value="Mo/tungstate-bd_C_term_dom"/>
</dbReference>
<gene>
    <name evidence="7" type="ORF">SAMN05192561_103189</name>
</gene>
<dbReference type="PROSITE" id="PS51866">
    <property type="entry name" value="MOP"/>
    <property type="match status" value="1"/>
</dbReference>
<dbReference type="InterPro" id="IPR004606">
    <property type="entry name" value="Mop_domain"/>
</dbReference>
<dbReference type="GO" id="GO:0005886">
    <property type="term" value="C:plasma membrane"/>
    <property type="evidence" value="ECO:0007669"/>
    <property type="project" value="UniProtKB-SubCell"/>
</dbReference>
<dbReference type="Proteomes" id="UP000199215">
    <property type="component" value="Unassembled WGS sequence"/>
</dbReference>
<dbReference type="Gene3D" id="2.40.50.100">
    <property type="match status" value="1"/>
</dbReference>
<dbReference type="InterPro" id="IPR051815">
    <property type="entry name" value="Molybdate_resp_trans_reg"/>
</dbReference>
<name>A0A1H6IMF0_9EURY</name>
<dbReference type="AlphaFoldDB" id="A0A1H6IMF0"/>
<keyword evidence="5" id="KW-0677">Repeat</keyword>
<organism evidence="7 8">
    <name type="scientific">Halopenitus malekzadehii</name>
    <dbReference type="NCBI Taxonomy" id="1267564"/>
    <lineage>
        <taxon>Archaea</taxon>
        <taxon>Methanobacteriati</taxon>
        <taxon>Methanobacteriota</taxon>
        <taxon>Stenosarchaea group</taxon>
        <taxon>Halobacteria</taxon>
        <taxon>Halobacteriales</taxon>
        <taxon>Haloferacaceae</taxon>
        <taxon>Halopenitus</taxon>
    </lineage>
</organism>
<dbReference type="Gene3D" id="1.10.10.10">
    <property type="entry name" value="Winged helix-like DNA-binding domain superfamily/Winged helix DNA-binding domain"/>
    <property type="match status" value="1"/>
</dbReference>